<dbReference type="InterPro" id="IPR000073">
    <property type="entry name" value="AB_hydrolase_1"/>
</dbReference>
<dbReference type="Pfam" id="PF00561">
    <property type="entry name" value="Abhydrolase_1"/>
    <property type="match status" value="1"/>
</dbReference>
<dbReference type="Gene3D" id="3.40.50.1820">
    <property type="entry name" value="alpha/beta hydrolase"/>
    <property type="match status" value="1"/>
</dbReference>
<feature type="region of interest" description="Disordered" evidence="2">
    <location>
        <begin position="143"/>
        <end position="258"/>
    </location>
</feature>
<dbReference type="SUPFAM" id="SSF53474">
    <property type="entry name" value="alpha/beta-Hydrolases"/>
    <property type="match status" value="1"/>
</dbReference>
<name>A0A2P7RZ90_9HYPH</name>
<protein>
    <recommendedName>
        <fullName evidence="3">AB hydrolase-1 domain-containing protein</fullName>
    </recommendedName>
</protein>
<dbReference type="InterPro" id="IPR019587">
    <property type="entry name" value="Polyketide_cyclase/dehydratase"/>
</dbReference>
<dbReference type="OrthoDB" id="7267294at2"/>
<dbReference type="CDD" id="cd07821">
    <property type="entry name" value="PYR_PYL_RCAR_like"/>
    <property type="match status" value="1"/>
</dbReference>
<dbReference type="InterPro" id="IPR050266">
    <property type="entry name" value="AB_hydrolase_sf"/>
</dbReference>
<dbReference type="InterPro" id="IPR029058">
    <property type="entry name" value="AB_hydrolase_fold"/>
</dbReference>
<dbReference type="Proteomes" id="UP000241229">
    <property type="component" value="Unassembled WGS sequence"/>
</dbReference>
<reference evidence="4 5" key="1">
    <citation type="submission" date="2018-03" db="EMBL/GenBank/DDBJ databases">
        <title>The draft genome of Mesorhizobium sp. 6GN-30.</title>
        <authorList>
            <person name="Liu L."/>
            <person name="Li L."/>
            <person name="Wang T."/>
            <person name="Zhang X."/>
            <person name="Liang L."/>
        </authorList>
    </citation>
    <scope>NUCLEOTIDE SEQUENCE [LARGE SCALE GENOMIC DNA]</scope>
    <source>
        <strain evidence="4 5">6GN30</strain>
    </source>
</reference>
<evidence type="ECO:0000313" key="4">
    <source>
        <dbReference type="EMBL" id="PSJ55558.1"/>
    </source>
</evidence>
<dbReference type="SUPFAM" id="SSF55961">
    <property type="entry name" value="Bet v1-like"/>
    <property type="match status" value="1"/>
</dbReference>
<keyword evidence="5" id="KW-1185">Reference proteome</keyword>
<evidence type="ECO:0000313" key="5">
    <source>
        <dbReference type="Proteomes" id="UP000241229"/>
    </source>
</evidence>
<evidence type="ECO:0000256" key="1">
    <source>
        <dbReference type="ARBA" id="ARBA00022801"/>
    </source>
</evidence>
<dbReference type="InterPro" id="IPR023393">
    <property type="entry name" value="START-like_dom_sf"/>
</dbReference>
<dbReference type="PRINTS" id="PR00111">
    <property type="entry name" value="ABHYDROLASE"/>
</dbReference>
<dbReference type="PANTHER" id="PTHR43798">
    <property type="entry name" value="MONOACYLGLYCEROL LIPASE"/>
    <property type="match status" value="1"/>
</dbReference>
<organism evidence="4 5">
    <name type="scientific">Kumtagia ephedrae</name>
    <dbReference type="NCBI Taxonomy" id="2116701"/>
    <lineage>
        <taxon>Bacteria</taxon>
        <taxon>Pseudomonadati</taxon>
        <taxon>Pseudomonadota</taxon>
        <taxon>Alphaproteobacteria</taxon>
        <taxon>Hyphomicrobiales</taxon>
        <taxon>Phyllobacteriaceae</taxon>
        <taxon>Kumtagia</taxon>
    </lineage>
</organism>
<comment type="caution">
    <text evidence="4">The sequence shown here is derived from an EMBL/GenBank/DDBJ whole genome shotgun (WGS) entry which is preliminary data.</text>
</comment>
<dbReference type="RefSeq" id="WP_106774608.1">
    <property type="nucleotide sequence ID" value="NZ_PXYK01000027.1"/>
</dbReference>
<dbReference type="AlphaFoldDB" id="A0A2P7RZ90"/>
<feature type="compositionally biased region" description="Low complexity" evidence="2">
    <location>
        <begin position="178"/>
        <end position="196"/>
    </location>
</feature>
<dbReference type="EMBL" id="PXYK01000027">
    <property type="protein sequence ID" value="PSJ55558.1"/>
    <property type="molecule type" value="Genomic_DNA"/>
</dbReference>
<accession>A0A2P7RZ90</accession>
<dbReference type="Pfam" id="PF10604">
    <property type="entry name" value="Polyketide_cyc2"/>
    <property type="match status" value="1"/>
</dbReference>
<feature type="domain" description="AB hydrolase-1" evidence="3">
    <location>
        <begin position="296"/>
        <end position="525"/>
    </location>
</feature>
<dbReference type="PANTHER" id="PTHR43798:SF31">
    <property type="entry name" value="AB HYDROLASE SUPERFAMILY PROTEIN YCLE"/>
    <property type="match status" value="1"/>
</dbReference>
<gene>
    <name evidence="4" type="ORF">C7I84_23250</name>
</gene>
<keyword evidence="1" id="KW-0378">Hydrolase</keyword>
<evidence type="ECO:0000256" key="2">
    <source>
        <dbReference type="SAM" id="MobiDB-lite"/>
    </source>
</evidence>
<dbReference type="GO" id="GO:0016787">
    <property type="term" value="F:hydrolase activity"/>
    <property type="evidence" value="ECO:0007669"/>
    <property type="project" value="UniProtKB-KW"/>
</dbReference>
<sequence>MARETVEVVGVSAASPEAVWAVVSDFCGSWHPAIATIRAERDGGGALVRAFTVHGEDTLYRERLTWFSDSDRTLAYTHVEGIAGAEAYDGRIAVSAGERGGSVVRWSAAVEAAEPRLAEICAGTKAIFEAGLQALAEAAGKAGAEPARPLPAPVAMPETRTRHGTPPHQPSGSPLPHVVGARGGARPAAGAAVPRGAGAGSYESTPTPNPSPQGGGAPAGLSARCQSSTVSHGIAAAKSPSPLWGGVRGGGTKQRNSSPFALCDCPARGVEDIVLAGDPDLALSVAPGPDHGPLCLFLHGIGGSRHNWLPQLQAAGSLMRAASLDLRGYGGSGLGRHQSTVDDYCADILRVREELGADRLVLVGLSYGSWIATSFAMRHPELLAGLVLSGGCTGMSEAGPEEREAFRVSRQVPLDQGRTPADFAPAVVSVLAGPNASDDVRAKLFESMAAIPSATYRDALACFTDPRERFDFSRLTMPVLMMTGEHDRLAPPAEIRGVAERILAEARRPDVRYETIADAGHVCNVEQPEVYSRILLDFLGRLPR</sequence>
<dbReference type="GO" id="GO:0016020">
    <property type="term" value="C:membrane"/>
    <property type="evidence" value="ECO:0007669"/>
    <property type="project" value="TreeGrafter"/>
</dbReference>
<dbReference type="Gene3D" id="3.30.530.20">
    <property type="match status" value="1"/>
</dbReference>
<proteinExistence type="predicted"/>
<evidence type="ECO:0000259" key="3">
    <source>
        <dbReference type="Pfam" id="PF00561"/>
    </source>
</evidence>